<feature type="chain" id="PRO_5001868593" evidence="2">
    <location>
        <begin position="30"/>
        <end position="71"/>
    </location>
</feature>
<evidence type="ECO:0000256" key="1">
    <source>
        <dbReference type="SAM" id="Phobius"/>
    </source>
</evidence>
<keyword evidence="2" id="KW-0732">Signal</keyword>
<evidence type="ECO:0000313" key="4">
    <source>
        <dbReference type="Proteomes" id="UP000029385"/>
    </source>
</evidence>
<dbReference type="PATRIC" id="fig|1121015.4.peg.2661"/>
<accession>A0A091APB1</accession>
<dbReference type="Proteomes" id="UP000029385">
    <property type="component" value="Unassembled WGS sequence"/>
</dbReference>
<dbReference type="STRING" id="1121015.GCA_000420545_00250"/>
<name>A0A091APB1_9GAMM</name>
<dbReference type="RefSeq" id="WP_022967923.1">
    <property type="nucleotide sequence ID" value="NZ_ATVD01000001.1"/>
</dbReference>
<comment type="caution">
    <text evidence="3">The sequence shown here is derived from an EMBL/GenBank/DDBJ whole genome shotgun (WGS) entry which is preliminary data.</text>
</comment>
<evidence type="ECO:0000313" key="3">
    <source>
        <dbReference type="EMBL" id="KFN41226.1"/>
    </source>
</evidence>
<gene>
    <name evidence="3" type="ORF">N789_04885</name>
</gene>
<keyword evidence="1" id="KW-0472">Membrane</keyword>
<sequence>MTRITFHRRAALALALVCGLLGLAIAAAAAMSQASPVAIGQSFGLLGAIAGLTAATLGIAWNHVSRQSVAP</sequence>
<feature type="transmembrane region" description="Helical" evidence="1">
    <location>
        <begin position="44"/>
        <end position="64"/>
    </location>
</feature>
<keyword evidence="1" id="KW-0812">Transmembrane</keyword>
<organism evidence="3 4">
    <name type="scientific">Arenimonas oryziterrae DSM 21050 = YC6267</name>
    <dbReference type="NCBI Taxonomy" id="1121015"/>
    <lineage>
        <taxon>Bacteria</taxon>
        <taxon>Pseudomonadati</taxon>
        <taxon>Pseudomonadota</taxon>
        <taxon>Gammaproteobacteria</taxon>
        <taxon>Lysobacterales</taxon>
        <taxon>Lysobacteraceae</taxon>
        <taxon>Arenimonas</taxon>
    </lineage>
</organism>
<protein>
    <submittedName>
        <fullName evidence="3">Uncharacterized protein</fullName>
    </submittedName>
</protein>
<feature type="signal peptide" evidence="2">
    <location>
        <begin position="1"/>
        <end position="29"/>
    </location>
</feature>
<evidence type="ECO:0000256" key="2">
    <source>
        <dbReference type="SAM" id="SignalP"/>
    </source>
</evidence>
<proteinExistence type="predicted"/>
<keyword evidence="1" id="KW-1133">Transmembrane helix</keyword>
<keyword evidence="4" id="KW-1185">Reference proteome</keyword>
<dbReference type="EMBL" id="AVCI01000045">
    <property type="protein sequence ID" value="KFN41226.1"/>
    <property type="molecule type" value="Genomic_DNA"/>
</dbReference>
<reference evidence="3 4" key="1">
    <citation type="submission" date="2013-09" db="EMBL/GenBank/DDBJ databases">
        <title>Genome sequencing of Arenimonas oryziterrae.</title>
        <authorList>
            <person name="Chen F."/>
            <person name="Wang G."/>
        </authorList>
    </citation>
    <scope>NUCLEOTIDE SEQUENCE [LARGE SCALE GENOMIC DNA]</scope>
    <source>
        <strain evidence="3 4">YC6267</strain>
    </source>
</reference>
<dbReference type="AlphaFoldDB" id="A0A091APB1"/>